<evidence type="ECO:0000256" key="1">
    <source>
        <dbReference type="SAM" id="Phobius"/>
    </source>
</evidence>
<evidence type="ECO:0000313" key="3">
    <source>
        <dbReference type="Proteomes" id="UP000207721"/>
    </source>
</evidence>
<dbReference type="GeneID" id="23797309"/>
<organism evidence="2 3">
    <name type="scientific">Sclerotinia sclerotiorum negative-stranded RNA virus 3</name>
    <dbReference type="NCBI Taxonomy" id="1435457"/>
    <lineage>
        <taxon>Viruses</taxon>
        <taxon>Riboviria</taxon>
        <taxon>Orthornavirae</taxon>
        <taxon>Negarnaviricota</taxon>
        <taxon>Haploviricotina</taxon>
        <taxon>Monjiviricetes</taxon>
        <taxon>Mononegavirales</taxon>
        <taxon>Mymonaviridae</taxon>
        <taxon>Sclerotimonavirus</taxon>
        <taxon>Sclerotimonavirus sclerotiniae</taxon>
    </lineage>
</organism>
<reference evidence="3" key="1">
    <citation type="journal article" date="2016" name="J. Virol.">
        <title>Identification of Diverse Mycoviruses through Metatranscriptomics Characterization of the Viromes of Five Major Fungal Plant Pathogens.</title>
        <authorList>
            <person name="Marzano S.-Y.L."/>
            <person name="Nelson B.D."/>
            <person name="Ajayi-Oyetunde O."/>
            <person name="Bradley C.A."/>
            <person name="Hughes T.J."/>
            <person name="Hartman G.L."/>
            <person name="Eastburn D.M."/>
            <person name="Domier L.L."/>
        </authorList>
    </citation>
    <scope>NUCLEOTIDE SEQUENCE [LARGE SCALE GENOMIC DNA]</scope>
</reference>
<dbReference type="Proteomes" id="UP000207721">
    <property type="component" value="Segment"/>
</dbReference>
<dbReference type="RefSeq" id="YP_009129263.1">
    <property type="nucleotide sequence ID" value="NC_026732.1"/>
</dbReference>
<dbReference type="OrthoDB" id="30758at10239"/>
<keyword evidence="1" id="KW-1133">Transmembrane helix</keyword>
<sequence length="289" mass="31880">MLAGSIIITFVIVLTLWYLPPEISYTFHHRLIENEIKMSNSVELINEESNFEETEIVRGLGNIIENDQELRTSIAALTGTLSGTPQEPVPNVETRALISPTGEILDEPDIDFHGPGTFIPKTSSTAHRHEVSLPQPGLKNIFPSSTALLTESANAINACRERINALEMLVNSQGKQIVELREKNSALQVEIQACHSSVSLHKQTTADAIGAASADLRARIVDALSIYKETPGLVERLTAATNNILSMYPEELKSGLKKVELTKNDQVLMKKITDNSTQPKMKLPKHLRK</sequence>
<evidence type="ECO:0000313" key="2">
    <source>
        <dbReference type="EMBL" id="AJT39499.1"/>
    </source>
</evidence>
<feature type="transmembrane region" description="Helical" evidence="1">
    <location>
        <begin position="6"/>
        <end position="27"/>
    </location>
</feature>
<dbReference type="KEGG" id="vg:23797309"/>
<keyword evidence="1" id="KW-0472">Membrane</keyword>
<keyword evidence="1" id="KW-0812">Transmembrane</keyword>
<protein>
    <submittedName>
        <fullName evidence="2">Gp1</fullName>
    </submittedName>
</protein>
<accession>A0A0D4BT60</accession>
<name>A0A0D4BT60_9MONO</name>
<dbReference type="EMBL" id="KC601997">
    <property type="protein sequence ID" value="AJT39499.1"/>
    <property type="molecule type" value="Genomic_RNA"/>
</dbReference>
<proteinExistence type="predicted"/>